<dbReference type="SUPFAM" id="SSF46894">
    <property type="entry name" value="C-terminal effector domain of the bipartite response regulators"/>
    <property type="match status" value="1"/>
</dbReference>
<sequence>MAEAALRRGKRLPESAEPGTGMVELDGDLVVRQVNGAFAQLFGTTPDDVIGTPFPDWFLPAVRQTLRRELAELAAGRRDGFDERLACPGPFFADVTARPLPDGGLVLLVRPAEPAPVRLGDLDAQILEGLAAGEPTVRIAMRLYLSRQAVDYRIGAMLRKLEAPSRAALVSKAYACGVLCPSQWPPRVAPHAREN</sequence>
<accession>A0ABV0L6Z8</accession>
<dbReference type="InterPro" id="IPR036388">
    <property type="entry name" value="WH-like_DNA-bd_sf"/>
</dbReference>
<dbReference type="InterPro" id="IPR013656">
    <property type="entry name" value="PAS_4"/>
</dbReference>
<evidence type="ECO:0000256" key="1">
    <source>
        <dbReference type="SAM" id="MobiDB-lite"/>
    </source>
</evidence>
<dbReference type="Pfam" id="PF08448">
    <property type="entry name" value="PAS_4"/>
    <property type="match status" value="1"/>
</dbReference>
<dbReference type="InterPro" id="IPR016032">
    <property type="entry name" value="Sig_transdc_resp-reg_C-effctor"/>
</dbReference>
<keyword evidence="4" id="KW-1185">Reference proteome</keyword>
<dbReference type="SMART" id="SM00091">
    <property type="entry name" value="PAS"/>
    <property type="match status" value="1"/>
</dbReference>
<comment type="caution">
    <text evidence="3">The sequence shown here is derived from an EMBL/GenBank/DDBJ whole genome shotgun (WGS) entry which is preliminary data.</text>
</comment>
<dbReference type="Proteomes" id="UP001440984">
    <property type="component" value="Unassembled WGS sequence"/>
</dbReference>
<feature type="domain" description="PAS" evidence="2">
    <location>
        <begin position="5"/>
        <end position="77"/>
    </location>
</feature>
<evidence type="ECO:0000313" key="3">
    <source>
        <dbReference type="EMBL" id="MEQ0558033.1"/>
    </source>
</evidence>
<dbReference type="SUPFAM" id="SSF55785">
    <property type="entry name" value="PYP-like sensor domain (PAS domain)"/>
    <property type="match status" value="1"/>
</dbReference>
<evidence type="ECO:0000313" key="4">
    <source>
        <dbReference type="Proteomes" id="UP001440984"/>
    </source>
</evidence>
<gene>
    <name evidence="3" type="ORF">ABJI51_03035</name>
</gene>
<dbReference type="InterPro" id="IPR035965">
    <property type="entry name" value="PAS-like_dom_sf"/>
</dbReference>
<evidence type="ECO:0000259" key="2">
    <source>
        <dbReference type="PROSITE" id="PS50112"/>
    </source>
</evidence>
<name>A0ABV0L6Z8_9PSEU</name>
<dbReference type="InterPro" id="IPR000014">
    <property type="entry name" value="PAS"/>
</dbReference>
<organism evidence="3 4">
    <name type="scientific">Amycolatopsis melonis</name>
    <dbReference type="NCBI Taxonomy" id="3156488"/>
    <lineage>
        <taxon>Bacteria</taxon>
        <taxon>Bacillati</taxon>
        <taxon>Actinomycetota</taxon>
        <taxon>Actinomycetes</taxon>
        <taxon>Pseudonocardiales</taxon>
        <taxon>Pseudonocardiaceae</taxon>
        <taxon>Amycolatopsis</taxon>
    </lineage>
</organism>
<dbReference type="CDD" id="cd00130">
    <property type="entry name" value="PAS"/>
    <property type="match status" value="1"/>
</dbReference>
<feature type="region of interest" description="Disordered" evidence="1">
    <location>
        <begin position="1"/>
        <end position="20"/>
    </location>
</feature>
<dbReference type="InterPro" id="IPR000792">
    <property type="entry name" value="Tscrpt_reg_LuxR_C"/>
</dbReference>
<dbReference type="RefSeq" id="WP_348947360.1">
    <property type="nucleotide sequence ID" value="NZ_JBDZYD010000001.1"/>
</dbReference>
<proteinExistence type="predicted"/>
<dbReference type="Pfam" id="PF00196">
    <property type="entry name" value="GerE"/>
    <property type="match status" value="1"/>
</dbReference>
<dbReference type="SMART" id="SM00421">
    <property type="entry name" value="HTH_LUXR"/>
    <property type="match status" value="1"/>
</dbReference>
<dbReference type="Gene3D" id="3.30.450.20">
    <property type="entry name" value="PAS domain"/>
    <property type="match status" value="1"/>
</dbReference>
<protein>
    <submittedName>
        <fullName evidence="3">PAS domain-containing protein</fullName>
    </submittedName>
</protein>
<dbReference type="Gene3D" id="1.10.10.10">
    <property type="entry name" value="Winged helix-like DNA-binding domain superfamily/Winged helix DNA-binding domain"/>
    <property type="match status" value="1"/>
</dbReference>
<dbReference type="PROSITE" id="PS50112">
    <property type="entry name" value="PAS"/>
    <property type="match status" value="1"/>
</dbReference>
<reference evidence="3 4" key="1">
    <citation type="submission" date="2024-05" db="EMBL/GenBank/DDBJ databases">
        <authorList>
            <person name="Zhao H."/>
            <person name="Xu Y."/>
            <person name="Lin S."/>
            <person name="Spain J.C."/>
            <person name="Zhou N.-Y."/>
        </authorList>
    </citation>
    <scope>NUCLEOTIDE SEQUENCE [LARGE SCALE GENOMIC DNA]</scope>
    <source>
        <strain evidence="3 4">NEAU-NG30</strain>
    </source>
</reference>
<dbReference type="EMBL" id="JBDZYD010000001">
    <property type="protein sequence ID" value="MEQ0558033.1"/>
    <property type="molecule type" value="Genomic_DNA"/>
</dbReference>